<proteinExistence type="predicted"/>
<dbReference type="RefSeq" id="WP_267775135.1">
    <property type="nucleotide sequence ID" value="NZ_JAPNKE010000002.1"/>
</dbReference>
<sequence>MQFDGTVRLHRYAWAVHQATETEAPAAEATALLLYRDRKDHQVKVLELTPRAAAVTTRLLAGEPLQAALMHACAELGTPLDDEFLAAMAGYFADLAERGALLGAA</sequence>
<comment type="caution">
    <text evidence="2">The sequence shown here is derived from an EMBL/GenBank/DDBJ whole genome shotgun (WGS) entry which is preliminary data.</text>
</comment>
<evidence type="ECO:0000313" key="2">
    <source>
        <dbReference type="EMBL" id="MCY1011821.1"/>
    </source>
</evidence>
<feature type="domain" description="NGO1945-like C-terminal" evidence="1">
    <location>
        <begin position="6"/>
        <end position="95"/>
    </location>
</feature>
<organism evidence="2 3">
    <name type="scientific">Nannocystis pusilla</name>
    <dbReference type="NCBI Taxonomy" id="889268"/>
    <lineage>
        <taxon>Bacteria</taxon>
        <taxon>Pseudomonadati</taxon>
        <taxon>Myxococcota</taxon>
        <taxon>Polyangia</taxon>
        <taxon>Nannocystales</taxon>
        <taxon>Nannocystaceae</taxon>
        <taxon>Nannocystis</taxon>
    </lineage>
</organism>
<reference evidence="2" key="1">
    <citation type="submission" date="2022-11" db="EMBL/GenBank/DDBJ databases">
        <title>Minimal conservation of predation-associated metabolite biosynthetic gene clusters underscores biosynthetic potential of Myxococcota including descriptions for ten novel species: Archangium lansinium sp. nov., Myxococcus landrumus sp. nov., Nannocystis bai.</title>
        <authorList>
            <person name="Ahearne A."/>
            <person name="Stevens C."/>
            <person name="Phillips K."/>
        </authorList>
    </citation>
    <scope>NUCLEOTIDE SEQUENCE</scope>
    <source>
        <strain evidence="2">Na p29</strain>
    </source>
</reference>
<evidence type="ECO:0000313" key="3">
    <source>
        <dbReference type="Proteomes" id="UP001150924"/>
    </source>
</evidence>
<accession>A0A9X3EXG1</accession>
<dbReference type="Gene3D" id="3.90.930.50">
    <property type="match status" value="1"/>
</dbReference>
<keyword evidence="3" id="KW-1185">Reference proteome</keyword>
<dbReference type="Pfam" id="PF22106">
    <property type="entry name" value="NGO1945_C"/>
    <property type="match status" value="1"/>
</dbReference>
<dbReference type="Proteomes" id="UP001150924">
    <property type="component" value="Unassembled WGS sequence"/>
</dbReference>
<dbReference type="EMBL" id="JAPNKE010000002">
    <property type="protein sequence ID" value="MCY1011821.1"/>
    <property type="molecule type" value="Genomic_DNA"/>
</dbReference>
<dbReference type="InterPro" id="IPR054098">
    <property type="entry name" value="NGO1945-like_C"/>
</dbReference>
<dbReference type="AlphaFoldDB" id="A0A9X3EXG1"/>
<evidence type="ECO:0000259" key="1">
    <source>
        <dbReference type="Pfam" id="PF22106"/>
    </source>
</evidence>
<gene>
    <name evidence="2" type="ORF">OV079_40960</name>
</gene>
<protein>
    <recommendedName>
        <fullName evidence="1">NGO1945-like C-terminal domain-containing protein</fullName>
    </recommendedName>
</protein>
<name>A0A9X3EXG1_9BACT</name>